<sequence>MVVDPLPVPSLSWKDMLVGKESFVQNNTSDRQSFADNFSLIEQDVKKSFIDGVPSIDFSERVYQLLEKELSTFVNTDDYDKIHSQGPWVIFSHYLTVQTWTIDFNPKPYPDKVLTWIRFPGLPSHFYKKQILMEIGGMIGLSLVYKILINGSLQNIKYKNLPMVCFKCGYYGHTKETYPSLTQIPGAKEKGETLEQTSVATTAARERNYGPWMLVEWKTRRGLDGIKKGNNFKRG</sequence>
<organism evidence="1 2">
    <name type="scientific">Gossypium arboreum</name>
    <name type="common">Tree cotton</name>
    <name type="synonym">Gossypium nanking</name>
    <dbReference type="NCBI Taxonomy" id="29729"/>
    <lineage>
        <taxon>Eukaryota</taxon>
        <taxon>Viridiplantae</taxon>
        <taxon>Streptophyta</taxon>
        <taxon>Embryophyta</taxon>
        <taxon>Tracheophyta</taxon>
        <taxon>Spermatophyta</taxon>
        <taxon>Magnoliopsida</taxon>
        <taxon>eudicotyledons</taxon>
        <taxon>Gunneridae</taxon>
        <taxon>Pentapetalae</taxon>
        <taxon>rosids</taxon>
        <taxon>malvids</taxon>
        <taxon>Malvales</taxon>
        <taxon>Malvaceae</taxon>
        <taxon>Malvoideae</taxon>
        <taxon>Gossypium</taxon>
    </lineage>
</organism>
<proteinExistence type="predicted"/>
<comment type="caution">
    <text evidence="1">The sequence shown here is derived from an EMBL/GenBank/DDBJ whole genome shotgun (WGS) entry which is preliminary data.</text>
</comment>
<dbReference type="InterPro" id="IPR040256">
    <property type="entry name" value="At4g02000-like"/>
</dbReference>
<evidence type="ECO:0008006" key="3">
    <source>
        <dbReference type="Google" id="ProtNLM"/>
    </source>
</evidence>
<dbReference type="PANTHER" id="PTHR31286">
    <property type="entry name" value="GLYCINE-RICH CELL WALL STRUCTURAL PROTEIN 1.8-LIKE"/>
    <property type="match status" value="1"/>
</dbReference>
<protein>
    <recommendedName>
        <fullName evidence="3">DUF4283 domain-containing protein</fullName>
    </recommendedName>
</protein>
<keyword evidence="2" id="KW-1185">Reference proteome</keyword>
<gene>
    <name evidence="1" type="ORF">PVK06_034862</name>
</gene>
<dbReference type="PANTHER" id="PTHR31286:SF173">
    <property type="entry name" value="DUF4283 DOMAIN-CONTAINING PROTEIN"/>
    <property type="match status" value="1"/>
</dbReference>
<reference evidence="1 2" key="1">
    <citation type="submission" date="2023-03" db="EMBL/GenBank/DDBJ databases">
        <title>WGS of Gossypium arboreum.</title>
        <authorList>
            <person name="Yu D."/>
        </authorList>
    </citation>
    <scope>NUCLEOTIDE SEQUENCE [LARGE SCALE GENOMIC DNA]</scope>
    <source>
        <tissue evidence="1">Leaf</tissue>
    </source>
</reference>
<dbReference type="Proteomes" id="UP001358586">
    <property type="component" value="Chromosome 10"/>
</dbReference>
<name>A0ABR0NFW3_GOSAR</name>
<dbReference type="EMBL" id="JARKNE010000010">
    <property type="protein sequence ID" value="KAK5793709.1"/>
    <property type="molecule type" value="Genomic_DNA"/>
</dbReference>
<evidence type="ECO:0000313" key="1">
    <source>
        <dbReference type="EMBL" id="KAK5793709.1"/>
    </source>
</evidence>
<accession>A0ABR0NFW3</accession>
<evidence type="ECO:0000313" key="2">
    <source>
        <dbReference type="Proteomes" id="UP001358586"/>
    </source>
</evidence>